<comment type="function">
    <text evidence="16">Catalyzes the synthesis of dihydrouridine, a modified base found in the D-loop of most tRNAs.</text>
</comment>
<feature type="binding site" evidence="18">
    <location>
        <begin position="18"/>
        <end position="20"/>
    </location>
    <ligand>
        <name>FMN</name>
        <dbReference type="ChEBI" id="CHEBI:58210"/>
    </ligand>
</feature>
<evidence type="ECO:0000256" key="8">
    <source>
        <dbReference type="ARBA" id="ARBA00023027"/>
    </source>
</evidence>
<feature type="active site" description="Proton donor" evidence="17">
    <location>
        <position position="107"/>
    </location>
</feature>
<feature type="binding site" evidence="18">
    <location>
        <position position="78"/>
    </location>
    <ligand>
        <name>FMN</name>
        <dbReference type="ChEBI" id="CHEBI:58210"/>
    </ligand>
</feature>
<evidence type="ECO:0000256" key="9">
    <source>
        <dbReference type="ARBA" id="ARBA00038313"/>
    </source>
</evidence>
<dbReference type="CDD" id="cd02801">
    <property type="entry name" value="DUS_like_FMN"/>
    <property type="match status" value="1"/>
</dbReference>
<evidence type="ECO:0000256" key="12">
    <source>
        <dbReference type="ARBA" id="ARBA00048342"/>
    </source>
</evidence>
<keyword evidence="21" id="KW-1185">Reference proteome</keyword>
<keyword evidence="2 16" id="KW-0285">Flavoprotein</keyword>
<reference evidence="20 21" key="1">
    <citation type="journal article" date="2016" name="Mol. Biol. Evol.">
        <title>Comparative Genomics of Early-Diverging Mushroom-Forming Fungi Provides Insights into the Origins of Lignocellulose Decay Capabilities.</title>
        <authorList>
            <person name="Nagy L.G."/>
            <person name="Riley R."/>
            <person name="Tritt A."/>
            <person name="Adam C."/>
            <person name="Daum C."/>
            <person name="Floudas D."/>
            <person name="Sun H."/>
            <person name="Yadav J.S."/>
            <person name="Pangilinan J."/>
            <person name="Larsson K.H."/>
            <person name="Matsuura K."/>
            <person name="Barry K."/>
            <person name="Labutti K."/>
            <person name="Kuo R."/>
            <person name="Ohm R.A."/>
            <person name="Bhattacharya S.S."/>
            <person name="Shirouzu T."/>
            <person name="Yoshinaga Y."/>
            <person name="Martin F.M."/>
            <person name="Grigoriev I.V."/>
            <person name="Hibbett D.S."/>
        </authorList>
    </citation>
    <scope>NUCLEOTIDE SEQUENCE [LARGE SCALE GENOMIC DNA]</scope>
    <source>
        <strain evidence="20 21">HHB12029</strain>
    </source>
</reference>
<evidence type="ECO:0000256" key="6">
    <source>
        <dbReference type="ARBA" id="ARBA00022857"/>
    </source>
</evidence>
<sequence>MSAVVPLPAACLKLVAAPMVKQSDLPFRILVRRHGATLAYTQMYMAHRLVGDTQYRERHLADLIKGSDAPLGRPVVVQLGGNDPDIMCAAARIVEPYCDAVDVNLGCPQQHACDGHYGGYLIQARRDWPTVESIVSKLCAALRIPVHVKMRLCSTTSMTVELAVRLARAGASVIALHARHVSARRRRHGPAELEWVTAIREALAVEGCEHTSVLSNGNVRTLADCHANLTKTGAAGVMVGGALLGNPRLFAGEDDRPWDIAVEYLELCETYADVVHLEAIKQHIKSFFSWDLRWWVGQQL</sequence>
<comment type="catalytic activity">
    <reaction evidence="11">
        <text>5,6-dihydrouridine(16) in tRNA + NADP(+) = uridine(16) in tRNA + NADPH + H(+)</text>
        <dbReference type="Rhea" id="RHEA:53376"/>
        <dbReference type="Rhea" id="RHEA-COMP:13543"/>
        <dbReference type="Rhea" id="RHEA-COMP:13544"/>
        <dbReference type="ChEBI" id="CHEBI:15378"/>
        <dbReference type="ChEBI" id="CHEBI:57783"/>
        <dbReference type="ChEBI" id="CHEBI:58349"/>
        <dbReference type="ChEBI" id="CHEBI:65315"/>
        <dbReference type="ChEBI" id="CHEBI:74443"/>
        <dbReference type="EC" id="1.3.1.88"/>
    </reaction>
    <physiologicalReaction direction="right-to-left" evidence="11">
        <dbReference type="Rhea" id="RHEA:53378"/>
    </physiologicalReaction>
</comment>
<evidence type="ECO:0000256" key="1">
    <source>
        <dbReference type="ARBA" id="ARBA00001917"/>
    </source>
</evidence>
<comment type="cofactor">
    <cofactor evidence="1 16 18">
        <name>FMN</name>
        <dbReference type="ChEBI" id="CHEBI:58210"/>
    </cofactor>
</comment>
<dbReference type="PROSITE" id="PS01136">
    <property type="entry name" value="UPF0034"/>
    <property type="match status" value="1"/>
</dbReference>
<comment type="catalytic activity">
    <reaction evidence="15">
        <text>5,6-dihydrouridine(17) in tRNA + NADP(+) = uridine(17) in tRNA + NADPH + H(+)</text>
        <dbReference type="Rhea" id="RHEA:53368"/>
        <dbReference type="Rhea" id="RHEA-COMP:13541"/>
        <dbReference type="Rhea" id="RHEA-COMP:13542"/>
        <dbReference type="ChEBI" id="CHEBI:15378"/>
        <dbReference type="ChEBI" id="CHEBI:57783"/>
        <dbReference type="ChEBI" id="CHEBI:58349"/>
        <dbReference type="ChEBI" id="CHEBI:65315"/>
        <dbReference type="ChEBI" id="CHEBI:74443"/>
        <dbReference type="EC" id="1.3.1.88"/>
    </reaction>
    <physiologicalReaction direction="right-to-left" evidence="15">
        <dbReference type="Rhea" id="RHEA:53370"/>
    </physiologicalReaction>
</comment>
<feature type="domain" description="DUS-like FMN-binding" evidence="19">
    <location>
        <begin position="16"/>
        <end position="285"/>
    </location>
</feature>
<dbReference type="SUPFAM" id="SSF51395">
    <property type="entry name" value="FMN-linked oxidoreductases"/>
    <property type="match status" value="1"/>
</dbReference>
<dbReference type="GO" id="GO:0102262">
    <property type="term" value="F:tRNA-dihydrouridine16 synthase activity"/>
    <property type="evidence" value="ECO:0007669"/>
    <property type="project" value="RHEA"/>
</dbReference>
<protein>
    <recommendedName>
        <fullName evidence="16">tRNA-dihydrouridine synthase</fullName>
        <ecNumber evidence="16">1.3.1.-</ecNumber>
    </recommendedName>
</protein>
<feature type="binding site" evidence="18">
    <location>
        <position position="177"/>
    </location>
    <ligand>
        <name>FMN</name>
        <dbReference type="ChEBI" id="CHEBI:58210"/>
    </ligand>
</feature>
<dbReference type="PANTHER" id="PTHR11082">
    <property type="entry name" value="TRNA-DIHYDROURIDINE SYNTHASE"/>
    <property type="match status" value="1"/>
</dbReference>
<gene>
    <name evidence="20" type="ORF">EXIGLDRAFT_726405</name>
</gene>
<dbReference type="OrthoDB" id="272303at2759"/>
<dbReference type="InParanoid" id="A0A165DQB9"/>
<comment type="catalytic activity">
    <reaction evidence="13">
        <text>5,6-dihydrouridine(16) in tRNA + NAD(+) = uridine(16) in tRNA + NADH + H(+)</text>
        <dbReference type="Rhea" id="RHEA:53380"/>
        <dbReference type="Rhea" id="RHEA-COMP:13543"/>
        <dbReference type="Rhea" id="RHEA-COMP:13544"/>
        <dbReference type="ChEBI" id="CHEBI:15378"/>
        <dbReference type="ChEBI" id="CHEBI:57540"/>
        <dbReference type="ChEBI" id="CHEBI:57945"/>
        <dbReference type="ChEBI" id="CHEBI:65315"/>
        <dbReference type="ChEBI" id="CHEBI:74443"/>
        <dbReference type="EC" id="1.3.1.88"/>
    </reaction>
    <physiologicalReaction direction="right-to-left" evidence="13">
        <dbReference type="Rhea" id="RHEA:53382"/>
    </physiologicalReaction>
</comment>
<evidence type="ECO:0000256" key="18">
    <source>
        <dbReference type="PIRSR" id="PIRSR006621-2"/>
    </source>
</evidence>
<dbReference type="InterPro" id="IPR018517">
    <property type="entry name" value="tRNA_hU_synthase_CS"/>
</dbReference>
<dbReference type="Proteomes" id="UP000077266">
    <property type="component" value="Unassembled WGS sequence"/>
</dbReference>
<dbReference type="InterPro" id="IPR035587">
    <property type="entry name" value="DUS-like_FMN-bd"/>
</dbReference>
<evidence type="ECO:0000256" key="10">
    <source>
        <dbReference type="ARBA" id="ARBA00047287"/>
    </source>
</evidence>
<dbReference type="EMBL" id="KV426199">
    <property type="protein sequence ID" value="KZV85112.1"/>
    <property type="molecule type" value="Genomic_DNA"/>
</dbReference>
<evidence type="ECO:0000259" key="19">
    <source>
        <dbReference type="Pfam" id="PF01207"/>
    </source>
</evidence>
<evidence type="ECO:0000256" key="11">
    <source>
        <dbReference type="ARBA" id="ARBA00047652"/>
    </source>
</evidence>
<dbReference type="InterPro" id="IPR013785">
    <property type="entry name" value="Aldolase_TIM"/>
</dbReference>
<keyword evidence="18" id="KW-0547">Nucleotide-binding</keyword>
<evidence type="ECO:0000313" key="20">
    <source>
        <dbReference type="EMBL" id="KZV85112.1"/>
    </source>
</evidence>
<keyword evidence="4" id="KW-0507">mRNA processing</keyword>
<dbReference type="InterPro" id="IPR001269">
    <property type="entry name" value="DUS_fam"/>
</dbReference>
<dbReference type="PIRSF" id="PIRSF006621">
    <property type="entry name" value="Dus"/>
    <property type="match status" value="1"/>
</dbReference>
<dbReference type="GO" id="GO:0050660">
    <property type="term" value="F:flavin adenine dinucleotide binding"/>
    <property type="evidence" value="ECO:0007669"/>
    <property type="project" value="InterPro"/>
</dbReference>
<dbReference type="AlphaFoldDB" id="A0A165DQB9"/>
<evidence type="ECO:0000313" key="21">
    <source>
        <dbReference type="Proteomes" id="UP000077266"/>
    </source>
</evidence>
<comment type="similarity">
    <text evidence="16">Belongs to the dus family.</text>
</comment>
<evidence type="ECO:0000256" key="2">
    <source>
        <dbReference type="ARBA" id="ARBA00022630"/>
    </source>
</evidence>
<dbReference type="GO" id="GO:0006397">
    <property type="term" value="P:mRNA processing"/>
    <property type="evidence" value="ECO:0007669"/>
    <property type="project" value="UniProtKB-KW"/>
</dbReference>
<keyword evidence="8" id="KW-0520">NAD</keyword>
<accession>A0A165DQB9</accession>
<evidence type="ECO:0000256" key="13">
    <source>
        <dbReference type="ARBA" id="ARBA00048934"/>
    </source>
</evidence>
<comment type="catalytic activity">
    <reaction evidence="14">
        <text>a 5,6-dihydrouridine in mRNA + NADP(+) = a uridine in mRNA + NADPH + H(+)</text>
        <dbReference type="Rhea" id="RHEA:69855"/>
        <dbReference type="Rhea" id="RHEA-COMP:14658"/>
        <dbReference type="Rhea" id="RHEA-COMP:17789"/>
        <dbReference type="ChEBI" id="CHEBI:15378"/>
        <dbReference type="ChEBI" id="CHEBI:57783"/>
        <dbReference type="ChEBI" id="CHEBI:58349"/>
        <dbReference type="ChEBI" id="CHEBI:65315"/>
        <dbReference type="ChEBI" id="CHEBI:74443"/>
    </reaction>
    <physiologicalReaction direction="right-to-left" evidence="14">
        <dbReference type="Rhea" id="RHEA:69857"/>
    </physiologicalReaction>
</comment>
<keyword evidence="5 16" id="KW-0819">tRNA processing</keyword>
<organism evidence="20 21">
    <name type="scientific">Exidia glandulosa HHB12029</name>
    <dbReference type="NCBI Taxonomy" id="1314781"/>
    <lineage>
        <taxon>Eukaryota</taxon>
        <taxon>Fungi</taxon>
        <taxon>Dikarya</taxon>
        <taxon>Basidiomycota</taxon>
        <taxon>Agaricomycotina</taxon>
        <taxon>Agaricomycetes</taxon>
        <taxon>Auriculariales</taxon>
        <taxon>Exidiaceae</taxon>
        <taxon>Exidia</taxon>
    </lineage>
</organism>
<name>A0A165DQB9_EXIGL</name>
<evidence type="ECO:0000256" key="3">
    <source>
        <dbReference type="ARBA" id="ARBA00022643"/>
    </source>
</evidence>
<evidence type="ECO:0000256" key="5">
    <source>
        <dbReference type="ARBA" id="ARBA00022694"/>
    </source>
</evidence>
<dbReference type="Gene3D" id="3.20.20.70">
    <property type="entry name" value="Aldolase class I"/>
    <property type="match status" value="1"/>
</dbReference>
<proteinExistence type="inferred from homology"/>
<dbReference type="EC" id="1.3.1.-" evidence="16"/>
<evidence type="ECO:0000256" key="4">
    <source>
        <dbReference type="ARBA" id="ARBA00022664"/>
    </source>
</evidence>
<evidence type="ECO:0000256" key="15">
    <source>
        <dbReference type="ARBA" id="ARBA00049467"/>
    </source>
</evidence>
<evidence type="ECO:0000256" key="14">
    <source>
        <dbReference type="ARBA" id="ARBA00049447"/>
    </source>
</evidence>
<keyword evidence="7 16" id="KW-0560">Oxidoreductase</keyword>
<keyword evidence="3 16" id="KW-0288">FMN</keyword>
<evidence type="ECO:0000256" key="7">
    <source>
        <dbReference type="ARBA" id="ARBA00023002"/>
    </source>
</evidence>
<dbReference type="Pfam" id="PF01207">
    <property type="entry name" value="Dus"/>
    <property type="match status" value="1"/>
</dbReference>
<dbReference type="PANTHER" id="PTHR11082:SF5">
    <property type="entry name" value="TRNA-DIHYDROURIDINE(16_17) SYNTHASE [NAD(P)(+)]-LIKE"/>
    <property type="match status" value="1"/>
</dbReference>
<dbReference type="GO" id="GO:0106414">
    <property type="term" value="F:mRNA dihydrouridine synthase activity"/>
    <property type="evidence" value="ECO:0007669"/>
    <property type="project" value="RHEA"/>
</dbReference>
<comment type="similarity">
    <text evidence="9">Belongs to the Dus family. Dus1 subfamily.</text>
</comment>
<comment type="catalytic activity">
    <reaction evidence="10">
        <text>5,6-dihydrouridine(17) in tRNA + NAD(+) = uridine(17) in tRNA + NADH + H(+)</text>
        <dbReference type="Rhea" id="RHEA:53372"/>
        <dbReference type="Rhea" id="RHEA-COMP:13541"/>
        <dbReference type="Rhea" id="RHEA-COMP:13542"/>
        <dbReference type="ChEBI" id="CHEBI:15378"/>
        <dbReference type="ChEBI" id="CHEBI:57540"/>
        <dbReference type="ChEBI" id="CHEBI:57945"/>
        <dbReference type="ChEBI" id="CHEBI:65315"/>
        <dbReference type="ChEBI" id="CHEBI:74443"/>
        <dbReference type="EC" id="1.3.1.88"/>
    </reaction>
    <physiologicalReaction direction="right-to-left" evidence="10">
        <dbReference type="Rhea" id="RHEA:53374"/>
    </physiologicalReaction>
</comment>
<feature type="binding site" evidence="18">
    <location>
        <position position="149"/>
    </location>
    <ligand>
        <name>FMN</name>
        <dbReference type="ChEBI" id="CHEBI:58210"/>
    </ligand>
</feature>
<evidence type="ECO:0000256" key="17">
    <source>
        <dbReference type="PIRSR" id="PIRSR006621-1"/>
    </source>
</evidence>
<dbReference type="GO" id="GO:0102263">
    <property type="term" value="F:tRNA-dihydrouridine17 synthase activity"/>
    <property type="evidence" value="ECO:0007669"/>
    <property type="project" value="RHEA"/>
</dbReference>
<dbReference type="STRING" id="1314781.A0A165DQB9"/>
<evidence type="ECO:0000256" key="16">
    <source>
        <dbReference type="PIRNR" id="PIRNR006621"/>
    </source>
</evidence>
<comment type="catalytic activity">
    <reaction evidence="12">
        <text>a 5,6-dihydrouridine in mRNA + NAD(+) = a uridine in mRNA + NADH + H(+)</text>
        <dbReference type="Rhea" id="RHEA:69851"/>
        <dbReference type="Rhea" id="RHEA-COMP:14658"/>
        <dbReference type="Rhea" id="RHEA-COMP:17789"/>
        <dbReference type="ChEBI" id="CHEBI:15378"/>
        <dbReference type="ChEBI" id="CHEBI:57540"/>
        <dbReference type="ChEBI" id="CHEBI:57945"/>
        <dbReference type="ChEBI" id="CHEBI:65315"/>
        <dbReference type="ChEBI" id="CHEBI:74443"/>
    </reaction>
    <physiologicalReaction direction="right-to-left" evidence="12">
        <dbReference type="Rhea" id="RHEA:69853"/>
    </physiologicalReaction>
</comment>
<keyword evidence="6" id="KW-0521">NADP</keyword>